<comment type="similarity">
    <text evidence="1 9">Belongs to the G-alpha family. G(q) subfamily.</text>
</comment>
<dbReference type="GeneTree" id="ENSGT00940000161347"/>
<dbReference type="CDD" id="cd00066">
    <property type="entry name" value="G-alpha"/>
    <property type="match status" value="1"/>
</dbReference>
<dbReference type="PRINTS" id="PR00442">
    <property type="entry name" value="GPROTEINAQ"/>
</dbReference>
<proteinExistence type="inferred from homology"/>
<evidence type="ECO:0000256" key="2">
    <source>
        <dbReference type="ARBA" id="ARBA00022723"/>
    </source>
</evidence>
<evidence type="ECO:0000256" key="5">
    <source>
        <dbReference type="ARBA" id="ARBA00023134"/>
    </source>
</evidence>
<feature type="binding site" evidence="7">
    <location>
        <position position="323"/>
    </location>
    <ligand>
        <name>GTP</name>
        <dbReference type="ChEBI" id="CHEBI:37565"/>
    </ligand>
</feature>
<dbReference type="Pfam" id="PF00503">
    <property type="entry name" value="G-alpha"/>
    <property type="match status" value="1"/>
</dbReference>
<dbReference type="GO" id="GO:0005737">
    <property type="term" value="C:cytoplasm"/>
    <property type="evidence" value="ECO:0007669"/>
    <property type="project" value="TreeGrafter"/>
</dbReference>
<reference evidence="10 11" key="1">
    <citation type="journal article" date="2014" name="Nat. Genet.">
        <title>Whole-genome sequence of a flatfish provides insights into ZW sex chromosome evolution and adaptation to a benthic lifestyle.</title>
        <authorList>
            <person name="Chen S."/>
            <person name="Zhang G."/>
            <person name="Shao C."/>
            <person name="Huang Q."/>
            <person name="Liu G."/>
            <person name="Zhang P."/>
            <person name="Song W."/>
            <person name="An N."/>
            <person name="Chalopin D."/>
            <person name="Volff J.N."/>
            <person name="Hong Y."/>
            <person name="Li Q."/>
            <person name="Sha Z."/>
            <person name="Zhou H."/>
            <person name="Xie M."/>
            <person name="Yu Q."/>
            <person name="Liu Y."/>
            <person name="Xiang H."/>
            <person name="Wang N."/>
            <person name="Wu K."/>
            <person name="Yang C."/>
            <person name="Zhou Q."/>
            <person name="Liao X."/>
            <person name="Yang L."/>
            <person name="Hu Q."/>
            <person name="Zhang J."/>
            <person name="Meng L."/>
            <person name="Jin L."/>
            <person name="Tian Y."/>
            <person name="Lian J."/>
            <person name="Yang J."/>
            <person name="Miao G."/>
            <person name="Liu S."/>
            <person name="Liang Z."/>
            <person name="Yan F."/>
            <person name="Li Y."/>
            <person name="Sun B."/>
            <person name="Zhang H."/>
            <person name="Zhang J."/>
            <person name="Zhu Y."/>
            <person name="Du M."/>
            <person name="Zhao Y."/>
            <person name="Schartl M."/>
            <person name="Tang Q."/>
            <person name="Wang J."/>
        </authorList>
    </citation>
    <scope>NUCLEOTIDE SEQUENCE</scope>
</reference>
<feature type="binding site" evidence="7">
    <location>
        <begin position="174"/>
        <end position="180"/>
    </location>
    <ligand>
        <name>GTP</name>
        <dbReference type="ChEBI" id="CHEBI:37565"/>
    </ligand>
</feature>
<dbReference type="GO" id="GO:0007188">
    <property type="term" value="P:adenylate cyclase-modulating G protein-coupled receptor signaling pathway"/>
    <property type="evidence" value="ECO:0007669"/>
    <property type="project" value="TreeGrafter"/>
</dbReference>
<dbReference type="InterPro" id="IPR001019">
    <property type="entry name" value="Gprotein_alpha_su"/>
</dbReference>
<dbReference type="InterPro" id="IPR011025">
    <property type="entry name" value="GproteinA_insert"/>
</dbReference>
<feature type="binding site" evidence="7">
    <location>
        <begin position="43"/>
        <end position="48"/>
    </location>
    <ligand>
        <name>GTP</name>
        <dbReference type="ChEBI" id="CHEBI:37565"/>
    </ligand>
</feature>
<evidence type="ECO:0000256" key="3">
    <source>
        <dbReference type="ARBA" id="ARBA00022741"/>
    </source>
</evidence>
<protein>
    <recommendedName>
        <fullName evidence="9">Guanine nucleotide-binding protein subunit alpha</fullName>
    </recommendedName>
</protein>
<evidence type="ECO:0000256" key="7">
    <source>
        <dbReference type="PIRSR" id="PIRSR601019-1"/>
    </source>
</evidence>
<keyword evidence="11" id="KW-1185">Reference proteome</keyword>
<organism evidence="10 11">
    <name type="scientific">Cynoglossus semilaevis</name>
    <name type="common">Tongue sole</name>
    <dbReference type="NCBI Taxonomy" id="244447"/>
    <lineage>
        <taxon>Eukaryota</taxon>
        <taxon>Metazoa</taxon>
        <taxon>Chordata</taxon>
        <taxon>Craniata</taxon>
        <taxon>Vertebrata</taxon>
        <taxon>Euteleostomi</taxon>
        <taxon>Actinopterygii</taxon>
        <taxon>Neopterygii</taxon>
        <taxon>Teleostei</taxon>
        <taxon>Neoteleostei</taxon>
        <taxon>Acanthomorphata</taxon>
        <taxon>Carangaria</taxon>
        <taxon>Pleuronectiformes</taxon>
        <taxon>Pleuronectoidei</taxon>
        <taxon>Cynoglossidae</taxon>
        <taxon>Cynoglossinae</taxon>
        <taxon>Cynoglossus</taxon>
    </lineage>
</organism>
<feature type="binding site" evidence="7">
    <location>
        <begin position="197"/>
        <end position="201"/>
    </location>
    <ligand>
        <name>GTP</name>
        <dbReference type="ChEBI" id="CHEBI:37565"/>
    </ligand>
</feature>
<evidence type="ECO:0000256" key="9">
    <source>
        <dbReference type="RuleBase" id="RU369122"/>
    </source>
</evidence>
<sequence>MDCCLSPEDEERLRMHNEIERQLARDKKSSHMELKLLLLGTGESGKSTFIKQMRIINGSKYSEAEKMNFARLVFHNILTAIQALIQAMETLHLDYVDEKNHIQAEKLSKVETTIVSTLLPWQVDAIREVWNDHGVQRCYGRRREFQLSDSAKYFLNDLDRIASSSYVPTLQDILRVRVPTTGITEYPFCLCLSRMVDVGGQRTERKKWIHCFENITSIIFLAAISEYDQVLYENANVNRLRESLALFKTILSYHWFDETSTILFLNKIDLLEEKITQSDLATYFPNYNGPRCDAKSAKKFILKMYVEQHAGHDQPMYTHYTCATDTENIKVVFKAVKDTLFRRYIEKYGLV</sequence>
<comment type="function">
    <text evidence="9">Guanine nucleotide-binding proteins (G proteins) are involved as modulators or transducers in various transmembrane signaling systems.</text>
</comment>
<dbReference type="SUPFAM" id="SSF52540">
    <property type="entry name" value="P-loop containing nucleoside triphosphate hydrolases"/>
    <property type="match status" value="1"/>
</dbReference>
<dbReference type="Proteomes" id="UP000265120">
    <property type="component" value="Chromosome 14"/>
</dbReference>
<keyword evidence="6 9" id="KW-0807">Transducer</keyword>
<dbReference type="SUPFAM" id="SSF47895">
    <property type="entry name" value="Transducin (alpha subunit), insertion domain"/>
    <property type="match status" value="1"/>
</dbReference>
<keyword evidence="3 7" id="KW-0547">Nucleotide-binding</keyword>
<dbReference type="PRINTS" id="PR00318">
    <property type="entry name" value="GPROTEINA"/>
</dbReference>
<dbReference type="Ensembl" id="ENSCSET00000001565.1">
    <property type="protein sequence ID" value="ENSCSEP00000001535.1"/>
    <property type="gene ID" value="ENSCSEG00000001032.1"/>
</dbReference>
<dbReference type="GO" id="GO:0046872">
    <property type="term" value="F:metal ion binding"/>
    <property type="evidence" value="ECO:0007669"/>
    <property type="project" value="UniProtKB-UniRule"/>
</dbReference>
<dbReference type="GO" id="GO:0031683">
    <property type="term" value="F:G-protein beta/gamma-subunit complex binding"/>
    <property type="evidence" value="ECO:0007669"/>
    <property type="project" value="UniProtKB-UniRule"/>
</dbReference>
<dbReference type="PANTHER" id="PTHR10218:SF364">
    <property type="entry name" value="GUANINE NUCLEOTIDE-BINDING PROTEIN (G PROTEIN), Q POLYPEPTIDE"/>
    <property type="match status" value="1"/>
</dbReference>
<dbReference type="InterPro" id="IPR027417">
    <property type="entry name" value="P-loop_NTPase"/>
</dbReference>
<dbReference type="OMA" id="HKPLYTH"/>
<dbReference type="Gene3D" id="1.10.400.10">
    <property type="entry name" value="GI Alpha 1, domain 2-like"/>
    <property type="match status" value="1"/>
</dbReference>
<feature type="binding site" evidence="7">
    <location>
        <begin position="149"/>
        <end position="150"/>
    </location>
    <ligand>
        <name>GTP</name>
        <dbReference type="ChEBI" id="CHEBI:37565"/>
    </ligand>
</feature>
<evidence type="ECO:0000313" key="10">
    <source>
        <dbReference type="Ensembl" id="ENSCSEP00000001535.1"/>
    </source>
</evidence>
<dbReference type="GO" id="GO:0005834">
    <property type="term" value="C:heterotrimeric G-protein complex"/>
    <property type="evidence" value="ECO:0007669"/>
    <property type="project" value="UniProtKB-UniRule"/>
</dbReference>
<evidence type="ECO:0000256" key="8">
    <source>
        <dbReference type="PIRSR" id="PIRSR601019-2"/>
    </source>
</evidence>
<dbReference type="STRING" id="244447.ENSCSEP00000001535"/>
<dbReference type="FunFam" id="1.10.400.10:FF:000002">
    <property type="entry name" value="guanine nucleotide-binding protein G(Q) subunit alpha"/>
    <property type="match status" value="1"/>
</dbReference>
<dbReference type="InParanoid" id="A0A3P8UMQ7"/>
<evidence type="ECO:0000256" key="4">
    <source>
        <dbReference type="ARBA" id="ARBA00022842"/>
    </source>
</evidence>
<feature type="binding site" evidence="8">
    <location>
        <position position="47"/>
    </location>
    <ligand>
        <name>Mg(2+)</name>
        <dbReference type="ChEBI" id="CHEBI:18420"/>
    </ligand>
</feature>
<keyword evidence="2 8" id="KW-0479">Metal-binding</keyword>
<evidence type="ECO:0000313" key="11">
    <source>
        <dbReference type="Proteomes" id="UP000265120"/>
    </source>
</evidence>
<accession>A0A3P8UMQ7</accession>
<dbReference type="GO" id="GO:0003924">
    <property type="term" value="F:GTPase activity"/>
    <property type="evidence" value="ECO:0007669"/>
    <property type="project" value="UniProtKB-UniRule"/>
</dbReference>
<dbReference type="PANTHER" id="PTHR10218">
    <property type="entry name" value="GTP-BINDING PROTEIN ALPHA SUBUNIT"/>
    <property type="match status" value="1"/>
</dbReference>
<dbReference type="SMART" id="SM00275">
    <property type="entry name" value="G_alpha"/>
    <property type="match status" value="1"/>
</dbReference>
<evidence type="ECO:0000256" key="6">
    <source>
        <dbReference type="ARBA" id="ARBA00023224"/>
    </source>
</evidence>
<dbReference type="GO" id="GO:0001664">
    <property type="term" value="F:G protein-coupled receptor binding"/>
    <property type="evidence" value="ECO:0007669"/>
    <property type="project" value="UniProtKB-UniRule"/>
</dbReference>
<feature type="binding site" evidence="7">
    <location>
        <begin position="266"/>
        <end position="269"/>
    </location>
    <ligand>
        <name>GTP</name>
        <dbReference type="ChEBI" id="CHEBI:37565"/>
    </ligand>
</feature>
<comment type="subunit">
    <text evidence="9">G proteins are composed of 3 units; alpha, beta and gamma. The alpha chain contains the guanine nucleotide binding site.</text>
</comment>
<feature type="binding site" evidence="8">
    <location>
        <position position="180"/>
    </location>
    <ligand>
        <name>Mg(2+)</name>
        <dbReference type="ChEBI" id="CHEBI:18420"/>
    </ligand>
</feature>
<keyword evidence="4 8" id="KW-0460">Magnesium</keyword>
<dbReference type="GO" id="GO:0005096">
    <property type="term" value="F:GTPase activator activity"/>
    <property type="evidence" value="ECO:0007669"/>
    <property type="project" value="TreeGrafter"/>
</dbReference>
<dbReference type="InterPro" id="IPR000654">
    <property type="entry name" value="Gprotein_alpha_Q"/>
</dbReference>
<name>A0A3P8UMQ7_CYNSE</name>
<evidence type="ECO:0000256" key="1">
    <source>
        <dbReference type="ARBA" id="ARBA00007976"/>
    </source>
</evidence>
<dbReference type="AlphaFoldDB" id="A0A3P8UMQ7"/>
<dbReference type="FunFam" id="3.40.50.300:FF:000692">
    <property type="entry name" value="Guanine nucleotide-binding protein subunit alpha"/>
    <property type="match status" value="2"/>
</dbReference>
<reference evidence="10" key="2">
    <citation type="submission" date="2025-08" db="UniProtKB">
        <authorList>
            <consortium name="Ensembl"/>
        </authorList>
    </citation>
    <scope>IDENTIFICATION</scope>
</reference>
<keyword evidence="5 7" id="KW-0342">GTP-binding</keyword>
<dbReference type="Gene3D" id="3.40.50.300">
    <property type="entry name" value="P-loop containing nucleotide triphosphate hydrolases"/>
    <property type="match status" value="1"/>
</dbReference>
<dbReference type="GO" id="GO:0005525">
    <property type="term" value="F:GTP binding"/>
    <property type="evidence" value="ECO:0007669"/>
    <property type="project" value="UniProtKB-UniRule"/>
</dbReference>
<reference evidence="10" key="3">
    <citation type="submission" date="2025-09" db="UniProtKB">
        <authorList>
            <consortium name="Ensembl"/>
        </authorList>
    </citation>
    <scope>IDENTIFICATION</scope>
</reference>
<dbReference type="PROSITE" id="PS51882">
    <property type="entry name" value="G_ALPHA"/>
    <property type="match status" value="1"/>
</dbReference>